<dbReference type="Gene3D" id="3.30.420.10">
    <property type="entry name" value="Ribonuclease H-like superfamily/Ribonuclease H"/>
    <property type="match status" value="1"/>
</dbReference>
<dbReference type="InterPro" id="IPR040676">
    <property type="entry name" value="DUF5641"/>
</dbReference>
<protein>
    <recommendedName>
        <fullName evidence="1">Integrase catalytic domain-containing protein</fullName>
    </recommendedName>
</protein>
<feature type="non-terminal residue" evidence="2">
    <location>
        <position position="1"/>
    </location>
</feature>
<dbReference type="Proteomes" id="UP001497623">
    <property type="component" value="Unassembled WGS sequence"/>
</dbReference>
<dbReference type="GO" id="GO:0015074">
    <property type="term" value="P:DNA integration"/>
    <property type="evidence" value="ECO:0007669"/>
    <property type="project" value="InterPro"/>
</dbReference>
<comment type="caution">
    <text evidence="2">The sequence shown here is derived from an EMBL/GenBank/DDBJ whole genome shotgun (WGS) entry which is preliminary data.</text>
</comment>
<dbReference type="PANTHER" id="PTHR47331">
    <property type="entry name" value="PHD-TYPE DOMAIN-CONTAINING PROTEIN"/>
    <property type="match status" value="1"/>
</dbReference>
<feature type="domain" description="Integrase catalytic" evidence="1">
    <location>
        <begin position="318"/>
        <end position="497"/>
    </location>
</feature>
<evidence type="ECO:0000313" key="2">
    <source>
        <dbReference type="EMBL" id="CAL4115900.1"/>
    </source>
</evidence>
<dbReference type="EMBL" id="CAXKWB010016304">
    <property type="protein sequence ID" value="CAL4115900.1"/>
    <property type="molecule type" value="Genomic_DNA"/>
</dbReference>
<dbReference type="InterPro" id="IPR001584">
    <property type="entry name" value="Integrase_cat-core"/>
</dbReference>
<evidence type="ECO:0000313" key="3">
    <source>
        <dbReference type="Proteomes" id="UP001497623"/>
    </source>
</evidence>
<organism evidence="2 3">
    <name type="scientific">Meganyctiphanes norvegica</name>
    <name type="common">Northern krill</name>
    <name type="synonym">Thysanopoda norvegica</name>
    <dbReference type="NCBI Taxonomy" id="48144"/>
    <lineage>
        <taxon>Eukaryota</taxon>
        <taxon>Metazoa</taxon>
        <taxon>Ecdysozoa</taxon>
        <taxon>Arthropoda</taxon>
        <taxon>Crustacea</taxon>
        <taxon>Multicrustacea</taxon>
        <taxon>Malacostraca</taxon>
        <taxon>Eumalacostraca</taxon>
        <taxon>Eucarida</taxon>
        <taxon>Euphausiacea</taxon>
        <taxon>Euphausiidae</taxon>
        <taxon>Meganyctiphanes</taxon>
    </lineage>
</organism>
<dbReference type="AlphaFoldDB" id="A0AAV2R815"/>
<dbReference type="SUPFAM" id="SSF53098">
    <property type="entry name" value="Ribonuclease H-like"/>
    <property type="match status" value="1"/>
</dbReference>
<dbReference type="InterPro" id="IPR036397">
    <property type="entry name" value="RNaseH_sf"/>
</dbReference>
<sequence>QDTKFIIWCDAKVVLCWLAKYNIKEIYVHNRVKQIRDLCAREDVKIYHVPTNMNPADIITKEQKAEDFVTNQTWWEGPKWLQSQENWPEQEVVYNLYPEGTETLSDALFCMTTSILATAAIDVGQTSLLKFFDRANFETSLRKLTFVLRAFPHKNRKTSTTEQSFEKGSVSKQAMDQAKQIAIKVMQADMFGEVLHQLRRGNQIKKGPYRKLNLFLDTQGIIRCMGRLHNLLEPTIKNDPIFVHGKHPFTESFIRYKHQHSNCASKQYTLHKVRQEVHGPSLTVMVNRVIRECNACRVLRARPYTYPPAPPLPSARLAAKRPFAVCGVDYSGPHKVKHGRGTRKVWIALFTCMVSRAVHLEIAPDPSGEAFLKVLQNLSWKMGTPKVLLSDNGTNFVWTSRILKEFHSEKRVRDELAIKGIEWKFTPPYAPWFGAVFERMVGILKKELAKLIGHSAISQFELTAHLAEIQGVINSRPLVKIGTEEVLTPNNILTGRNDNHSDILNVLDPNQILEEALTARNELPKLFTETAKRCTMFWQKFQQQYLEHIKFSNIPAAQGNSALTPKTGDLVIIHSHDPRLQWRKAIVIDPIISEDGQCRKCLVKTSTGQTIRATKHLYPLEIEVEDAIDLQKERKLAESNDFEGFENIPSERTNNAIKLKQFINNIQNNDENEAGC</sequence>
<dbReference type="Pfam" id="PF18701">
    <property type="entry name" value="DUF5641"/>
    <property type="match status" value="1"/>
</dbReference>
<dbReference type="PROSITE" id="PS50994">
    <property type="entry name" value="INTEGRASE"/>
    <property type="match status" value="1"/>
</dbReference>
<dbReference type="GO" id="GO:0003676">
    <property type="term" value="F:nucleic acid binding"/>
    <property type="evidence" value="ECO:0007669"/>
    <property type="project" value="InterPro"/>
</dbReference>
<dbReference type="InterPro" id="IPR012337">
    <property type="entry name" value="RNaseH-like_sf"/>
</dbReference>
<gene>
    <name evidence="2" type="ORF">MNOR_LOCUS20808</name>
</gene>
<name>A0AAV2R815_MEGNR</name>
<dbReference type="PANTHER" id="PTHR47331:SF2">
    <property type="match status" value="1"/>
</dbReference>
<keyword evidence="3" id="KW-1185">Reference proteome</keyword>
<accession>A0AAV2R815</accession>
<evidence type="ECO:0000259" key="1">
    <source>
        <dbReference type="PROSITE" id="PS50994"/>
    </source>
</evidence>
<reference evidence="2 3" key="1">
    <citation type="submission" date="2024-05" db="EMBL/GenBank/DDBJ databases">
        <authorList>
            <person name="Wallberg A."/>
        </authorList>
    </citation>
    <scope>NUCLEOTIDE SEQUENCE [LARGE SCALE GENOMIC DNA]</scope>
</reference>
<proteinExistence type="predicted"/>